<protein>
    <recommendedName>
        <fullName evidence="5">NADH-ubiquinone oxidoreductase 51kDa subunit FMN-binding domain-containing protein</fullName>
    </recommendedName>
</protein>
<evidence type="ECO:0000256" key="1">
    <source>
        <dbReference type="ARBA" id="ARBA00022485"/>
    </source>
</evidence>
<gene>
    <name evidence="6" type="ORF">GCM10008985_04920</name>
    <name evidence="7" type="ORF">MUK72_15020</name>
</gene>
<geneLocation type="plasmid" evidence="7 8">
    <name>unnamed1</name>
</geneLocation>
<dbReference type="AlphaFoldDB" id="A0AAV3SCK2"/>
<dbReference type="EMBL" id="CP095006">
    <property type="protein sequence ID" value="UOO96831.1"/>
    <property type="molecule type" value="Genomic_DNA"/>
</dbReference>
<evidence type="ECO:0000256" key="2">
    <source>
        <dbReference type="ARBA" id="ARBA00022723"/>
    </source>
</evidence>
<evidence type="ECO:0000313" key="8">
    <source>
        <dbReference type="Proteomes" id="UP000830542"/>
    </source>
</evidence>
<keyword evidence="4" id="KW-0411">Iron-sulfur</keyword>
<dbReference type="SUPFAM" id="SSF142019">
    <property type="entry name" value="Nqo1 FMN-binding domain-like"/>
    <property type="match status" value="1"/>
</dbReference>
<keyword evidence="3" id="KW-0408">Iron</keyword>
<organism evidence="6 9">
    <name type="scientific">Halococcus dombrowskii</name>
    <dbReference type="NCBI Taxonomy" id="179637"/>
    <lineage>
        <taxon>Archaea</taxon>
        <taxon>Methanobacteriati</taxon>
        <taxon>Methanobacteriota</taxon>
        <taxon>Stenosarchaea group</taxon>
        <taxon>Halobacteria</taxon>
        <taxon>Halobacteriales</taxon>
        <taxon>Halococcaceae</taxon>
        <taxon>Halococcus</taxon>
    </lineage>
</organism>
<dbReference type="Gene3D" id="3.40.50.11540">
    <property type="entry name" value="NADH-ubiquinone oxidoreductase 51kDa subunit"/>
    <property type="match status" value="1"/>
</dbReference>
<evidence type="ECO:0000256" key="3">
    <source>
        <dbReference type="ARBA" id="ARBA00023004"/>
    </source>
</evidence>
<dbReference type="InterPro" id="IPR037225">
    <property type="entry name" value="Nuo51_FMN-bd_sf"/>
</dbReference>
<dbReference type="PANTHER" id="PTHR43578:SF3">
    <property type="entry name" value="NADH-QUINONE OXIDOREDUCTASE SUBUNIT F"/>
    <property type="match status" value="1"/>
</dbReference>
<reference evidence="6" key="1">
    <citation type="journal article" date="2014" name="Int. J. Syst. Evol. Microbiol.">
        <title>Complete genome sequence of Corynebacterium casei LMG S-19264T (=DSM 44701T), isolated from a smear-ripened cheese.</title>
        <authorList>
            <consortium name="US DOE Joint Genome Institute (JGI-PGF)"/>
            <person name="Walter F."/>
            <person name="Albersmeier A."/>
            <person name="Kalinowski J."/>
            <person name="Ruckert C."/>
        </authorList>
    </citation>
    <scope>NUCLEOTIDE SEQUENCE</scope>
    <source>
        <strain evidence="6">JCM 12289</strain>
    </source>
</reference>
<evidence type="ECO:0000259" key="5">
    <source>
        <dbReference type="Pfam" id="PF01512"/>
    </source>
</evidence>
<evidence type="ECO:0000313" key="7">
    <source>
        <dbReference type="EMBL" id="UOO96831.1"/>
    </source>
</evidence>
<proteinExistence type="predicted"/>
<dbReference type="Proteomes" id="UP001500962">
    <property type="component" value="Unassembled WGS sequence"/>
</dbReference>
<keyword evidence="2" id="KW-0479">Metal-binding</keyword>
<name>A0AAV3SCK2_HALDO</name>
<reference evidence="6" key="3">
    <citation type="submission" date="2023-12" db="EMBL/GenBank/DDBJ databases">
        <authorList>
            <person name="Sun Q."/>
            <person name="Inoue M."/>
        </authorList>
    </citation>
    <scope>NUCLEOTIDE SEQUENCE</scope>
    <source>
        <strain evidence="6">JCM 12289</strain>
    </source>
</reference>
<dbReference type="Pfam" id="PF01512">
    <property type="entry name" value="Complex1_51K"/>
    <property type="match status" value="1"/>
</dbReference>
<reference evidence="7" key="2">
    <citation type="submission" date="2022-04" db="EMBL/GenBank/DDBJ databases">
        <title>Sequencing and genomic assembly of Halococcus dombrowskii.</title>
        <authorList>
            <person name="Lim S.W."/>
            <person name="MacLea K.S."/>
        </authorList>
    </citation>
    <scope>NUCLEOTIDE SEQUENCE</scope>
    <source>
        <strain evidence="7">H4</strain>
        <plasmid evidence="7">unnamed1</plasmid>
    </source>
</reference>
<dbReference type="InterPro" id="IPR011538">
    <property type="entry name" value="Nuo51_FMN-bd"/>
</dbReference>
<dbReference type="GeneID" id="71763186"/>
<dbReference type="GO" id="GO:0046872">
    <property type="term" value="F:metal ion binding"/>
    <property type="evidence" value="ECO:0007669"/>
    <property type="project" value="UniProtKB-KW"/>
</dbReference>
<dbReference type="PANTHER" id="PTHR43578">
    <property type="entry name" value="NADH-QUINONE OXIDOREDUCTASE SUBUNIT F"/>
    <property type="match status" value="1"/>
</dbReference>
<dbReference type="RefSeq" id="WP_244705916.1">
    <property type="nucleotide sequence ID" value="NZ_BAAADN010000007.1"/>
</dbReference>
<keyword evidence="7" id="KW-0614">Plasmid</keyword>
<dbReference type="KEGG" id="hdo:MUK72_15020"/>
<sequence length="270" mass="28379">MGDTSMETDNPVVRVSIGSDERPDEAQSVLSTARDAAETIRIAGVGPTGAAELAPLVALTDGGTTSFHAHCSPETVREFVAALEDGNLPTDDAHAVVEHDAETTTLPVPKAGPLASGHRRMLARCGWAIPTAHNEREFVTEMARKNPTKALNQVANTALLGRGRGDGQTDTLIAEGWSDTRDANGDPVVVINANESDPVACGDRTLLEGAPIDVLDGALVVAAIVGSEDIVIYLNENDNLAARRIREAKNTITEVDLAGDVSIDFVTRVS</sequence>
<evidence type="ECO:0000313" key="6">
    <source>
        <dbReference type="EMBL" id="GAA0452267.1"/>
    </source>
</evidence>
<dbReference type="Proteomes" id="UP000830542">
    <property type="component" value="Plasmid unnamed1"/>
</dbReference>
<dbReference type="GO" id="GO:0051539">
    <property type="term" value="F:4 iron, 4 sulfur cluster binding"/>
    <property type="evidence" value="ECO:0007669"/>
    <property type="project" value="UniProtKB-KW"/>
</dbReference>
<keyword evidence="1" id="KW-0004">4Fe-4S</keyword>
<dbReference type="EMBL" id="BAAADN010000007">
    <property type="protein sequence ID" value="GAA0452267.1"/>
    <property type="molecule type" value="Genomic_DNA"/>
</dbReference>
<keyword evidence="8" id="KW-1185">Reference proteome</keyword>
<evidence type="ECO:0000256" key="4">
    <source>
        <dbReference type="ARBA" id="ARBA00023014"/>
    </source>
</evidence>
<accession>A0AAV3SCK2</accession>
<feature type="domain" description="NADH-ubiquinone oxidoreductase 51kDa subunit FMN-binding" evidence="5">
    <location>
        <begin position="177"/>
        <end position="255"/>
    </location>
</feature>
<evidence type="ECO:0000313" key="9">
    <source>
        <dbReference type="Proteomes" id="UP001500962"/>
    </source>
</evidence>